<evidence type="ECO:0000313" key="1">
    <source>
        <dbReference type="Proteomes" id="UP000050795"/>
    </source>
</evidence>
<dbReference type="Proteomes" id="UP000050795">
    <property type="component" value="Unassembled WGS sequence"/>
</dbReference>
<keyword evidence="1" id="KW-1185">Reference proteome</keyword>
<dbReference type="AlphaFoldDB" id="A0AA85JF99"/>
<evidence type="ECO:0008006" key="3">
    <source>
        <dbReference type="Google" id="ProtNLM"/>
    </source>
</evidence>
<organism evidence="1 2">
    <name type="scientific">Trichobilharzia regenti</name>
    <name type="common">Nasal bird schistosome</name>
    <dbReference type="NCBI Taxonomy" id="157069"/>
    <lineage>
        <taxon>Eukaryota</taxon>
        <taxon>Metazoa</taxon>
        <taxon>Spiralia</taxon>
        <taxon>Lophotrochozoa</taxon>
        <taxon>Platyhelminthes</taxon>
        <taxon>Trematoda</taxon>
        <taxon>Digenea</taxon>
        <taxon>Strigeidida</taxon>
        <taxon>Schistosomatoidea</taxon>
        <taxon>Schistosomatidae</taxon>
        <taxon>Trichobilharzia</taxon>
    </lineage>
</organism>
<protein>
    <recommendedName>
        <fullName evidence="3">Rab3 GTPase-activating protein catalytic subunit</fullName>
    </recommendedName>
</protein>
<evidence type="ECO:0000313" key="2">
    <source>
        <dbReference type="WBParaSite" id="TREG1_26680.1"/>
    </source>
</evidence>
<accession>A0AA85JF99</accession>
<proteinExistence type="predicted"/>
<dbReference type="WBParaSite" id="TREG1_26680.1">
    <property type="protein sequence ID" value="TREG1_26680.1"/>
    <property type="gene ID" value="TREG1_26680"/>
</dbReference>
<reference evidence="1" key="1">
    <citation type="submission" date="2022-06" db="EMBL/GenBank/DDBJ databases">
        <authorList>
            <person name="Berger JAMES D."/>
            <person name="Berger JAMES D."/>
        </authorList>
    </citation>
    <scope>NUCLEOTIDE SEQUENCE [LARGE SCALE GENOMIC DNA]</scope>
</reference>
<reference evidence="2" key="2">
    <citation type="submission" date="2023-11" db="UniProtKB">
        <authorList>
            <consortium name="WormBaseParasite"/>
        </authorList>
    </citation>
    <scope>IDENTIFICATION</scope>
</reference>
<sequence length="602" mass="68744">MTESMSKCTFTERSGETFEDYTAVTDWEVFTQELENLLISWIIKEDIVSSTDCGRLYLCGNLKFGQRVFSLFYYKYKESGDEDKKSTNSAQPNDTQTSAHLITRIPDFNQPYLLPLFWFGLSHAFLLKPEVDWIKGGTRLSLLLSSVEMAVYSTRCPIPLLVEHYIQTYFGLVASSSLKSSNYAQNSEVNDNRINSLSSSSWIGSLNIDFSSCHFTDEISQNCTHLGGLKEIFLTKLGYPWSVNCAVPKLDIAARFIYHLPSCSSLQTDYSNTNLSIFSFDLFQESPLELSFNLATTWPSVPSHAITEKPSWKSLKPEGAPEWQLQMCSTSPFVDRMSKRIQRLLEPDHILSDKSSQPTDFSSDNNLSSSSVLQFLLFLFPDADSEGLCNKVLRSELTSPFTNPTSHELLFWNRKQLSYSDVKKLAAHFGLPNPCCLIHRLAVVIGNLFVYKNCDRSQLIPLIKSMFNELHIELKLRYDRLICLPSLSLYEEVYRNVSHSSETISSFLDDDGNDRPNLMPWNQSSMMSASELKFNDWPNDAFHSLDYVFNRFNACILKGSFVCFIPVEIIIYTPFCCLILLATPRELVVFFKNPFTFPVEHR</sequence>
<name>A0AA85JF99_TRIRE</name>